<reference evidence="1" key="1">
    <citation type="submission" date="2021-05" db="EMBL/GenBank/DDBJ databases">
        <title>An isolated secondary fermenter in methanogenic hydrocarbon-degrading communities.</title>
        <authorList>
            <person name="Liu Y.-F."/>
            <person name="Liu Z.-l."/>
        </authorList>
    </citation>
    <scope>NUCLEOTIDE SEQUENCE</scope>
    <source>
        <strain evidence="1">L-13</strain>
    </source>
</reference>
<organism evidence="1 2">
    <name type="scientific">Aminirod propionatiphilus</name>
    <dbReference type="NCBI Taxonomy" id="3415223"/>
    <lineage>
        <taxon>Bacteria</taxon>
        <taxon>Thermotogati</taxon>
        <taxon>Synergistota</taxon>
        <taxon>Synergistia</taxon>
        <taxon>Synergistales</taxon>
        <taxon>Aminiphilaceae</taxon>
        <taxon>Aminirod</taxon>
    </lineage>
</organism>
<sequence>MKLFERSAADLARAVREGKFSVSEVVEAHLSRLERMEPALSALVTPMREEARSRSAALDIALDRGEKTGPLTGVPVIVKDNFCTRGVRTTCSSRMLEEWVPPYDASVVRYLEEAGAILIGKANMDEFAMGSSTEHSAFFTTSNPWDPQRVPGGSSGGSAAACAAGYAPLTFGSDTGGSIRQPAAFCGVYGFKPTYGMVSRYGLVPFACSLDQIGPFSRSLEDLLLAMEVVARPDERDGTCSRRPRPAFLSALETESLKGKKIGLVKEFSAYEIDGAIDATLKDVADLLRSAGAEIVDVSLPTMKHALACYYIIAPAEASSNLARFDGVRYGLSAQAEGLLELYFRTRRLGFGPEVKRRLLTGTYVLSSGYYDAYYNRALKVVSILKDEFERAFSEVDLLLTPTTPTLPFKKGENMGDPIKMYMSDLFTLPANMAGLPALSLNGGYSGGLPVGVQLMGPRFGEMEIFGAAAVIEKRLGLPRIAGGDL</sequence>
<keyword evidence="2" id="KW-1185">Reference proteome</keyword>
<dbReference type="EMBL" id="CP074691">
    <property type="protein sequence ID" value="QVL37165.1"/>
    <property type="molecule type" value="Genomic_DNA"/>
</dbReference>
<protein>
    <submittedName>
        <fullName evidence="1">Asp-tRNA(Asn)/Glu-tRNA(Gln) amidotransferase subunit GatA</fullName>
    </submittedName>
</protein>
<accession>A0ACD1DYG9</accession>
<gene>
    <name evidence="1" type="primary">gatA</name>
    <name evidence="1" type="ORF">KIH16_05235</name>
</gene>
<dbReference type="Proteomes" id="UP000682204">
    <property type="component" value="Chromosome"/>
</dbReference>
<proteinExistence type="predicted"/>
<name>A0ACD1DYG9_9BACT</name>
<evidence type="ECO:0000313" key="1">
    <source>
        <dbReference type="EMBL" id="QVL37165.1"/>
    </source>
</evidence>
<evidence type="ECO:0000313" key="2">
    <source>
        <dbReference type="Proteomes" id="UP000682204"/>
    </source>
</evidence>